<dbReference type="GO" id="GO:0016709">
    <property type="term" value="F:oxidoreductase activity, acting on paired donors, with incorporation or reduction of molecular oxygen, NAD(P)H as one donor, and incorporation of one atom of oxygen"/>
    <property type="evidence" value="ECO:0007669"/>
    <property type="project" value="UniProtKB-ARBA"/>
</dbReference>
<gene>
    <name evidence="8" type="ORF">DA73_0236780</name>
    <name evidence="7" type="ORF">DA73_0400033290</name>
</gene>
<dbReference type="EMBL" id="JHEG04000001">
    <property type="protein sequence ID" value="KAF3889802.1"/>
    <property type="molecule type" value="Genomic_DNA"/>
</dbReference>
<evidence type="ECO:0000313" key="9">
    <source>
        <dbReference type="Proteomes" id="UP000029738"/>
    </source>
</evidence>
<protein>
    <recommendedName>
        <fullName evidence="6">FAD-binding domain-containing protein</fullName>
    </recommendedName>
</protein>
<proteinExistence type="inferred from homology"/>
<dbReference type="InterPro" id="IPR036188">
    <property type="entry name" value="FAD/NAD-bd_sf"/>
</dbReference>
<evidence type="ECO:0000256" key="1">
    <source>
        <dbReference type="ARBA" id="ARBA00001974"/>
    </source>
</evidence>
<dbReference type="Gene3D" id="3.50.50.60">
    <property type="entry name" value="FAD/NAD(P)-binding domain"/>
    <property type="match status" value="1"/>
</dbReference>
<dbReference type="STRING" id="1479485.DA73_0236780"/>
<keyword evidence="5" id="KW-0812">Transmembrane</keyword>
<feature type="domain" description="FAD-binding" evidence="6">
    <location>
        <begin position="8"/>
        <end position="349"/>
    </location>
</feature>
<dbReference type="Gene3D" id="3.40.30.120">
    <property type="match status" value="1"/>
</dbReference>
<dbReference type="InterPro" id="IPR050641">
    <property type="entry name" value="RIFMO-like"/>
</dbReference>
<dbReference type="GO" id="GO:0071949">
    <property type="term" value="F:FAD binding"/>
    <property type="evidence" value="ECO:0007669"/>
    <property type="project" value="InterPro"/>
</dbReference>
<dbReference type="PRINTS" id="PR00420">
    <property type="entry name" value="RNGMNOXGNASE"/>
</dbReference>
<dbReference type="SUPFAM" id="SSF52833">
    <property type="entry name" value="Thioredoxin-like"/>
    <property type="match status" value="1"/>
</dbReference>
<reference evidence="7" key="2">
    <citation type="submission" date="2019-11" db="EMBL/GenBank/DDBJ databases">
        <title>Improved Assembly of Tolypothrix boutellei genome.</title>
        <authorList>
            <person name="Sarangi A.N."/>
            <person name="Mukherjee M."/>
            <person name="Ghosh S."/>
            <person name="Singh D."/>
            <person name="Das A."/>
            <person name="Kant S."/>
            <person name="Prusty A."/>
            <person name="Tripathy S."/>
        </authorList>
    </citation>
    <scope>NUCLEOTIDE SEQUENCE</scope>
    <source>
        <strain evidence="7">VB521301</strain>
    </source>
</reference>
<dbReference type="EMBL" id="JHEG02000059">
    <property type="protein sequence ID" value="KIE06827.1"/>
    <property type="molecule type" value="Genomic_DNA"/>
</dbReference>
<comment type="cofactor">
    <cofactor evidence="1">
        <name>FAD</name>
        <dbReference type="ChEBI" id="CHEBI:57692"/>
    </cofactor>
</comment>
<keyword evidence="4" id="KW-0274">FAD</keyword>
<evidence type="ECO:0000259" key="6">
    <source>
        <dbReference type="Pfam" id="PF01494"/>
    </source>
</evidence>
<evidence type="ECO:0000256" key="5">
    <source>
        <dbReference type="SAM" id="Phobius"/>
    </source>
</evidence>
<accession>A0A0C1MWY3</accession>
<dbReference type="SUPFAM" id="SSF51905">
    <property type="entry name" value="FAD/NAD(P)-binding domain"/>
    <property type="match status" value="1"/>
</dbReference>
<dbReference type="PANTHER" id="PTHR43004:SF19">
    <property type="entry name" value="BINDING MONOOXYGENASE, PUTATIVE (JCVI)-RELATED"/>
    <property type="match status" value="1"/>
</dbReference>
<dbReference type="InterPro" id="IPR002938">
    <property type="entry name" value="FAD-bd"/>
</dbReference>
<dbReference type="PANTHER" id="PTHR43004">
    <property type="entry name" value="TRK SYSTEM POTASSIUM UPTAKE PROTEIN"/>
    <property type="match status" value="1"/>
</dbReference>
<dbReference type="Proteomes" id="UP000029738">
    <property type="component" value="Unassembled WGS sequence"/>
</dbReference>
<keyword evidence="3" id="KW-0285">Flavoprotein</keyword>
<organism evidence="8">
    <name type="scientific">Tolypothrix bouteillei VB521301</name>
    <dbReference type="NCBI Taxonomy" id="1479485"/>
    <lineage>
        <taxon>Bacteria</taxon>
        <taxon>Bacillati</taxon>
        <taxon>Cyanobacteriota</taxon>
        <taxon>Cyanophyceae</taxon>
        <taxon>Nostocales</taxon>
        <taxon>Tolypothrichaceae</taxon>
        <taxon>Tolypothrix</taxon>
    </lineage>
</organism>
<evidence type="ECO:0000313" key="7">
    <source>
        <dbReference type="EMBL" id="KAF3889802.1"/>
    </source>
</evidence>
<keyword evidence="5" id="KW-1133">Transmembrane helix</keyword>
<keyword evidence="9" id="KW-1185">Reference proteome</keyword>
<evidence type="ECO:0000313" key="8">
    <source>
        <dbReference type="EMBL" id="KIE06827.1"/>
    </source>
</evidence>
<name>A0A0C1MWY3_9CYAN</name>
<dbReference type="AlphaFoldDB" id="A0A0C1MWY3"/>
<comment type="caution">
    <text evidence="8">The sequence shown here is derived from an EMBL/GenBank/DDBJ whole genome shotgun (WGS) entry which is preliminary data.</text>
</comment>
<evidence type="ECO:0000256" key="3">
    <source>
        <dbReference type="ARBA" id="ARBA00022630"/>
    </source>
</evidence>
<sequence length="558" mass="61622">MSQSSAIVDVLVVGAGPVGLTLANLLVSMGVRCRIITKEAYLRPVSESRAEGVHIRTLHLLEQLGVLEQAFSQGRPIHGATLHANGRVLGSFGLNDPQTPFFPGALILEQGKVERILADRFTTHGIALERGVELIDLQQEPDRVIATLKLADGQTSQTSARYVVGCDGAHSKVRHLIGASFEGTAHPGQYALADVQLNWYDQPYDDNLHIFLSPMLVLGRLAEGSWKIAAPLLSPIKLGEESETDFVLATLQQQMDRHKIPATLHSPRWTSLFRISTRMVNQMRDRRVFLAGDAAHIHSPMGGQGMNEGMQDALNLAWKLAIVLQRGAGDDLLDTYHAERHPSIAEVLHDTQRMTQLVEVQNPAIGHLRNAVLATAMHLEPIQTAMRLQFTGSRRALGTSDKAYSPFTHTLPFAGGPEVGHRAPDAQDIVIAGNPGKRLFQIWAEEPHPFCHRLLLFVGERSDIKQGTELSKLARQIEEQWGRVLRSYLIYSGDVAIAEALLQEIPTALKDVSGELHQRYSARTECLYLIRPDGFVGFRSQGIDVQLLQAFLYHMGLN</sequence>
<reference evidence="8" key="1">
    <citation type="journal article" date="2015" name="Genome Announc.">
        <title>Draft Genome Sequence of Tolypothrix boutellei Strain VB521301.</title>
        <authorList>
            <person name="Chandrababunaidu M.M."/>
            <person name="Singh D."/>
            <person name="Sen D."/>
            <person name="Bhan S."/>
            <person name="Das S."/>
            <person name="Gupta A."/>
            <person name="Adhikary S.P."/>
            <person name="Tripathy S."/>
        </authorList>
    </citation>
    <scope>NUCLEOTIDE SEQUENCE</scope>
    <source>
        <strain evidence="8">VB521301</strain>
    </source>
</reference>
<dbReference type="Pfam" id="PF01494">
    <property type="entry name" value="FAD_binding_3"/>
    <property type="match status" value="1"/>
</dbReference>
<dbReference type="Gene3D" id="3.30.70.2450">
    <property type="match status" value="1"/>
</dbReference>
<comment type="similarity">
    <text evidence="2">Belongs to the PheA/TfdB FAD monooxygenase family.</text>
</comment>
<dbReference type="OrthoDB" id="9782160at2"/>
<keyword evidence="5" id="KW-0472">Membrane</keyword>
<dbReference type="InterPro" id="IPR036249">
    <property type="entry name" value="Thioredoxin-like_sf"/>
</dbReference>
<evidence type="ECO:0000256" key="2">
    <source>
        <dbReference type="ARBA" id="ARBA00007801"/>
    </source>
</evidence>
<feature type="transmembrane region" description="Helical" evidence="5">
    <location>
        <begin position="6"/>
        <end position="27"/>
    </location>
</feature>
<dbReference type="RefSeq" id="WP_038073344.1">
    <property type="nucleotide sequence ID" value="NZ_JHEG04000001.1"/>
</dbReference>
<evidence type="ECO:0000256" key="4">
    <source>
        <dbReference type="ARBA" id="ARBA00022827"/>
    </source>
</evidence>